<dbReference type="InterPro" id="IPR001017">
    <property type="entry name" value="DH_E1"/>
</dbReference>
<evidence type="ECO:0000256" key="2">
    <source>
        <dbReference type="ARBA" id="ARBA00023002"/>
    </source>
</evidence>
<evidence type="ECO:0000313" key="6">
    <source>
        <dbReference type="EMBL" id="NMC63495.1"/>
    </source>
</evidence>
<comment type="similarity">
    <text evidence="4">Belongs to the BCKDHA family.</text>
</comment>
<dbReference type="Proteomes" id="UP000524246">
    <property type="component" value="Unassembled WGS sequence"/>
</dbReference>
<keyword evidence="3 4" id="KW-0786">Thiamine pyrophosphate</keyword>
<dbReference type="GO" id="GO:0003863">
    <property type="term" value="F:branched-chain 2-oxo acid dehydrogenase activity"/>
    <property type="evidence" value="ECO:0007669"/>
    <property type="project" value="UniProtKB-EC"/>
</dbReference>
<dbReference type="EMBL" id="JAAZON010000454">
    <property type="protein sequence ID" value="NMC63495.1"/>
    <property type="molecule type" value="Genomic_DNA"/>
</dbReference>
<comment type="caution">
    <text evidence="6">The sequence shown here is derived from an EMBL/GenBank/DDBJ whole genome shotgun (WGS) entry which is preliminary data.</text>
</comment>
<comment type="function">
    <text evidence="4">The branched-chain alpha-keto dehydrogenase complex catalyzes the overall conversion of alpha-keto acids to acyl-CoA and CO(2). It contains multiple copies of three enzymatic components: branched-chain alpha-keto acid decarboxylase (E1), lipoamide acyltransferase (E2) and lipoamide dehydrogenase (E3).</text>
</comment>
<accession>A0A7X9ILZ5</accession>
<gene>
    <name evidence="6" type="ORF">GYA55_10060</name>
</gene>
<proteinExistence type="inferred from homology"/>
<evidence type="ECO:0000259" key="5">
    <source>
        <dbReference type="Pfam" id="PF00676"/>
    </source>
</evidence>
<feature type="domain" description="Dehydrogenase E1 component" evidence="5">
    <location>
        <begin position="57"/>
        <end position="280"/>
    </location>
</feature>
<comment type="catalytic activity">
    <reaction evidence="4">
        <text>N(6)-[(R)-lipoyl]-L-lysyl-[protein] + 3-methyl-2-oxobutanoate + H(+) = N(6)-[(R)-S(8)-2-methylpropanoyldihydrolipoyl]-L-lysyl-[protein] + CO2</text>
        <dbReference type="Rhea" id="RHEA:13457"/>
        <dbReference type="Rhea" id="RHEA-COMP:10474"/>
        <dbReference type="Rhea" id="RHEA-COMP:10497"/>
        <dbReference type="ChEBI" id="CHEBI:11851"/>
        <dbReference type="ChEBI" id="CHEBI:15378"/>
        <dbReference type="ChEBI" id="CHEBI:16526"/>
        <dbReference type="ChEBI" id="CHEBI:83099"/>
        <dbReference type="ChEBI" id="CHEBI:83142"/>
        <dbReference type="EC" id="1.2.4.4"/>
    </reaction>
</comment>
<evidence type="ECO:0000256" key="4">
    <source>
        <dbReference type="RuleBase" id="RU365014"/>
    </source>
</evidence>
<keyword evidence="2 4" id="KW-0560">Oxidoreductase</keyword>
<dbReference type="PANTHER" id="PTHR43380:SF1">
    <property type="entry name" value="2-OXOISOVALERATE DEHYDROGENASE SUBUNIT ALPHA, MITOCHONDRIAL"/>
    <property type="match status" value="1"/>
</dbReference>
<dbReference type="SUPFAM" id="SSF52518">
    <property type="entry name" value="Thiamin diphosphate-binding fold (THDP-binding)"/>
    <property type="match status" value="1"/>
</dbReference>
<dbReference type="PANTHER" id="PTHR43380">
    <property type="entry name" value="2-OXOISOVALERATE DEHYDROGENASE SUBUNIT ALPHA, MITOCHONDRIAL"/>
    <property type="match status" value="1"/>
</dbReference>
<dbReference type="Pfam" id="PF00676">
    <property type="entry name" value="E1_dh"/>
    <property type="match status" value="1"/>
</dbReference>
<dbReference type="CDD" id="cd02000">
    <property type="entry name" value="TPP_E1_PDC_ADC_BCADC"/>
    <property type="match status" value="1"/>
</dbReference>
<name>A0A7X9ILZ5_9DELT</name>
<dbReference type="InterPro" id="IPR029061">
    <property type="entry name" value="THDP-binding"/>
</dbReference>
<sequence>MTKRNGGNNTAINTGLNDTRARLAWSTTRRPSLVRALARKESFEKAKELVLRAYVDMLRARLVDQKAIALYKQNKSFFQIGVAGHEAIQVAAAMHFDKDLDYFFPYYRGMAFCAALGMTNETFMLNCMSKAADPNSHGRQMPMHYGEKRLHIPSQSSVVATQFLAATGCALALKLRQEDGIVYVSSGDGGCCEGDFHECLSWASKDRLPLIIVIENNEYAISTPLSDLIGAKSPFELGQGYSNLKRMEVDGTDFFESYDVMQEACSFARSGEGPVLIDAHVV</sequence>
<dbReference type="InterPro" id="IPR050771">
    <property type="entry name" value="Alpha-ketoacid_DH_E1_comp"/>
</dbReference>
<dbReference type="Gene3D" id="3.40.50.970">
    <property type="match status" value="1"/>
</dbReference>
<evidence type="ECO:0000256" key="3">
    <source>
        <dbReference type="ARBA" id="ARBA00023052"/>
    </source>
</evidence>
<evidence type="ECO:0000256" key="1">
    <source>
        <dbReference type="ARBA" id="ARBA00001964"/>
    </source>
</evidence>
<comment type="cofactor">
    <cofactor evidence="1 4">
        <name>thiamine diphosphate</name>
        <dbReference type="ChEBI" id="CHEBI:58937"/>
    </cofactor>
</comment>
<protein>
    <recommendedName>
        <fullName evidence="4">2-oxoisovalerate dehydrogenase subunit alpha</fullName>
        <ecNumber evidence="4">1.2.4.4</ecNumber>
    </recommendedName>
    <alternativeName>
        <fullName evidence="4">Branched-chain alpha-keto acid dehydrogenase E1 component alpha chain</fullName>
    </alternativeName>
</protein>
<dbReference type="EC" id="1.2.4.4" evidence="4"/>
<reference evidence="6 7" key="1">
    <citation type="journal article" date="2020" name="Biotechnol. Biofuels">
        <title>New insights from the biogas microbiome by comprehensive genome-resolved metagenomics of nearly 1600 species originating from multiple anaerobic digesters.</title>
        <authorList>
            <person name="Campanaro S."/>
            <person name="Treu L."/>
            <person name="Rodriguez-R L.M."/>
            <person name="Kovalovszki A."/>
            <person name="Ziels R.M."/>
            <person name="Maus I."/>
            <person name="Zhu X."/>
            <person name="Kougias P.G."/>
            <person name="Basile A."/>
            <person name="Luo G."/>
            <person name="Schluter A."/>
            <person name="Konstantinidis K.T."/>
            <person name="Angelidaki I."/>
        </authorList>
    </citation>
    <scope>NUCLEOTIDE SEQUENCE [LARGE SCALE GENOMIC DNA]</scope>
    <source>
        <strain evidence="6">AS27yjCOA_65</strain>
    </source>
</reference>
<feature type="non-terminal residue" evidence="6">
    <location>
        <position position="282"/>
    </location>
</feature>
<organism evidence="6 7">
    <name type="scientific">SAR324 cluster bacterium</name>
    <dbReference type="NCBI Taxonomy" id="2024889"/>
    <lineage>
        <taxon>Bacteria</taxon>
        <taxon>Deltaproteobacteria</taxon>
        <taxon>SAR324 cluster</taxon>
    </lineage>
</organism>
<evidence type="ECO:0000313" key="7">
    <source>
        <dbReference type="Proteomes" id="UP000524246"/>
    </source>
</evidence>
<dbReference type="GO" id="GO:0009083">
    <property type="term" value="P:branched-chain amino acid catabolic process"/>
    <property type="evidence" value="ECO:0007669"/>
    <property type="project" value="TreeGrafter"/>
</dbReference>
<dbReference type="AlphaFoldDB" id="A0A7X9ILZ5"/>